<dbReference type="SUPFAM" id="SSF89550">
    <property type="entry name" value="PHP domain-like"/>
    <property type="match status" value="1"/>
</dbReference>
<feature type="domain" description="Polymerase/histidinol phosphatase N-terminal" evidence="1">
    <location>
        <begin position="11"/>
        <end position="76"/>
    </location>
</feature>
<evidence type="ECO:0000259" key="1">
    <source>
        <dbReference type="SMART" id="SM00481"/>
    </source>
</evidence>
<dbReference type="SMART" id="SM00481">
    <property type="entry name" value="POLIIIAc"/>
    <property type="match status" value="1"/>
</dbReference>
<organism evidence="2 3">
    <name type="scientific">Chitinivibrio alkaliphilus ACht1</name>
    <dbReference type="NCBI Taxonomy" id="1313304"/>
    <lineage>
        <taxon>Bacteria</taxon>
        <taxon>Pseudomonadati</taxon>
        <taxon>Fibrobacterota</taxon>
        <taxon>Chitinivibrionia</taxon>
        <taxon>Chitinivibrionales</taxon>
        <taxon>Chitinivibrionaceae</taxon>
        <taxon>Chitinivibrio</taxon>
    </lineage>
</organism>
<dbReference type="GO" id="GO:0004534">
    <property type="term" value="F:5'-3' RNA exonuclease activity"/>
    <property type="evidence" value="ECO:0007669"/>
    <property type="project" value="TreeGrafter"/>
</dbReference>
<protein>
    <submittedName>
        <fullName evidence="2">PHP domain protein</fullName>
    </submittedName>
</protein>
<reference evidence="2 3" key="1">
    <citation type="journal article" date="2013" name="Environ. Microbiol.">
        <title>Genome analysis of Chitinivibrio alkaliphilus gen. nov., sp. nov., a novel extremely haloalkaliphilic anaerobic chitinolytic bacterium from the candidate phylum Termite Group 3.</title>
        <authorList>
            <person name="Sorokin D.Y."/>
            <person name="Gumerov V.M."/>
            <person name="Rakitin A.L."/>
            <person name="Beletsky A.V."/>
            <person name="Damste J.S."/>
            <person name="Muyzer G."/>
            <person name="Mardanov A.V."/>
            <person name="Ravin N.V."/>
        </authorList>
    </citation>
    <scope>NUCLEOTIDE SEQUENCE [LARGE SCALE GENOMIC DNA]</scope>
    <source>
        <strain evidence="2 3">ACht1</strain>
    </source>
</reference>
<dbReference type="Gene3D" id="1.10.150.650">
    <property type="match status" value="1"/>
</dbReference>
<dbReference type="InterPro" id="IPR004013">
    <property type="entry name" value="PHP_dom"/>
</dbReference>
<dbReference type="Gene3D" id="3.20.20.140">
    <property type="entry name" value="Metal-dependent hydrolases"/>
    <property type="match status" value="1"/>
</dbReference>
<dbReference type="AlphaFoldDB" id="U7DBK2"/>
<comment type="caution">
    <text evidence="2">The sequence shown here is derived from an EMBL/GenBank/DDBJ whole genome shotgun (WGS) entry which is preliminary data.</text>
</comment>
<dbReference type="InterPro" id="IPR052018">
    <property type="entry name" value="PHP_domain"/>
</dbReference>
<evidence type="ECO:0000313" key="2">
    <source>
        <dbReference type="EMBL" id="ERP38948.1"/>
    </source>
</evidence>
<evidence type="ECO:0000313" key="3">
    <source>
        <dbReference type="Proteomes" id="UP000017148"/>
    </source>
</evidence>
<dbReference type="PANTHER" id="PTHR42924:SF3">
    <property type="entry name" value="POLYMERASE_HISTIDINOL PHOSPHATASE N-TERMINAL DOMAIN-CONTAINING PROTEIN"/>
    <property type="match status" value="1"/>
</dbReference>
<dbReference type="RefSeq" id="WP_022635976.1">
    <property type="nucleotide sequence ID" value="NZ_ASJR01000003.1"/>
</dbReference>
<keyword evidence="3" id="KW-1185">Reference proteome</keyword>
<dbReference type="InterPro" id="IPR016195">
    <property type="entry name" value="Pol/histidinol_Pase-like"/>
</dbReference>
<dbReference type="CDD" id="cd07438">
    <property type="entry name" value="PHP_HisPPase_AMP"/>
    <property type="match status" value="1"/>
</dbReference>
<accession>U7DBK2</accession>
<dbReference type="GO" id="GO:0035312">
    <property type="term" value="F:5'-3' DNA exonuclease activity"/>
    <property type="evidence" value="ECO:0007669"/>
    <property type="project" value="TreeGrafter"/>
</dbReference>
<dbReference type="PANTHER" id="PTHR42924">
    <property type="entry name" value="EXONUCLEASE"/>
    <property type="match status" value="1"/>
</dbReference>
<dbReference type="Proteomes" id="UP000017148">
    <property type="component" value="Unassembled WGS sequence"/>
</dbReference>
<dbReference type="eggNOG" id="COG0613">
    <property type="taxonomic scope" value="Bacteria"/>
</dbReference>
<proteinExistence type="predicted"/>
<dbReference type="InterPro" id="IPR003141">
    <property type="entry name" value="Pol/His_phosphatase_N"/>
</dbReference>
<dbReference type="Pfam" id="PF02811">
    <property type="entry name" value="PHP"/>
    <property type="match status" value="1"/>
</dbReference>
<gene>
    <name evidence="2" type="ORF">CALK_0437</name>
</gene>
<dbReference type="EMBL" id="ASJR01000003">
    <property type="protein sequence ID" value="ERP38948.1"/>
    <property type="molecule type" value="Genomic_DNA"/>
</dbReference>
<dbReference type="STRING" id="1313304.CALK_0437"/>
<dbReference type="OrthoDB" id="9804333at2"/>
<sequence>MKLKKDRPDGVDLHIHSVHSDGANTVDELIGIARERGLAAISITDHDTLDAYPYAIEEGKRWGIEVIPGTELSCEYKGTDIHILSYFLDYENTELRQMLKNMRDARYFRAKKMVTTLNSLGVDLRFETVLRFSRGGAIGRPHIATALLHEEFVYSFREAFDKYIGYDSPAYVEKMHVTPEEIFSLVRRAGGVPILAHPGVTAVDDFLPELVQQGLAGLEVYHSDHGKATRKRYAAFCKKHRLLFTGGSDFHCDMHRPGQSIVGDPYIRYSLLAGLKKRYASFL</sequence>
<name>U7DBK2_9BACT</name>